<protein>
    <submittedName>
        <fullName evidence="1">Uncharacterized protein</fullName>
    </submittedName>
</protein>
<proteinExistence type="predicted"/>
<reference evidence="1" key="1">
    <citation type="journal article" date="2020" name="Stud. Mycol.">
        <title>101 Dothideomycetes genomes: a test case for predicting lifestyles and emergence of pathogens.</title>
        <authorList>
            <person name="Haridas S."/>
            <person name="Albert R."/>
            <person name="Binder M."/>
            <person name="Bloem J."/>
            <person name="Labutti K."/>
            <person name="Salamov A."/>
            <person name="Andreopoulos B."/>
            <person name="Baker S."/>
            <person name="Barry K."/>
            <person name="Bills G."/>
            <person name="Bluhm B."/>
            <person name="Cannon C."/>
            <person name="Castanera R."/>
            <person name="Culley D."/>
            <person name="Daum C."/>
            <person name="Ezra D."/>
            <person name="Gonzalez J."/>
            <person name="Henrissat B."/>
            <person name="Kuo A."/>
            <person name="Liang C."/>
            <person name="Lipzen A."/>
            <person name="Lutzoni F."/>
            <person name="Magnuson J."/>
            <person name="Mondo S."/>
            <person name="Nolan M."/>
            <person name="Ohm R."/>
            <person name="Pangilinan J."/>
            <person name="Park H.-J."/>
            <person name="Ramirez L."/>
            <person name="Alfaro M."/>
            <person name="Sun H."/>
            <person name="Tritt A."/>
            <person name="Yoshinaga Y."/>
            <person name="Zwiers L.-H."/>
            <person name="Turgeon B."/>
            <person name="Goodwin S."/>
            <person name="Spatafora J."/>
            <person name="Crous P."/>
            <person name="Grigoriev I."/>
        </authorList>
    </citation>
    <scope>NUCLEOTIDE SEQUENCE</scope>
    <source>
        <strain evidence="1">HMLAC05119</strain>
    </source>
</reference>
<keyword evidence="2" id="KW-1185">Reference proteome</keyword>
<evidence type="ECO:0000313" key="1">
    <source>
        <dbReference type="EMBL" id="KAF1922011.1"/>
    </source>
</evidence>
<dbReference type="EMBL" id="ML979132">
    <property type="protein sequence ID" value="KAF1922011.1"/>
    <property type="molecule type" value="Genomic_DNA"/>
</dbReference>
<gene>
    <name evidence="1" type="ORF">BDU57DRAFT_69026</name>
</gene>
<dbReference type="AlphaFoldDB" id="A0A6A5R1T5"/>
<dbReference type="Proteomes" id="UP000800096">
    <property type="component" value="Unassembled WGS sequence"/>
</dbReference>
<accession>A0A6A5R1T5</accession>
<organism evidence="1 2">
    <name type="scientific">Ampelomyces quisqualis</name>
    <name type="common">Powdery mildew agent</name>
    <dbReference type="NCBI Taxonomy" id="50730"/>
    <lineage>
        <taxon>Eukaryota</taxon>
        <taxon>Fungi</taxon>
        <taxon>Dikarya</taxon>
        <taxon>Ascomycota</taxon>
        <taxon>Pezizomycotina</taxon>
        <taxon>Dothideomycetes</taxon>
        <taxon>Pleosporomycetidae</taxon>
        <taxon>Pleosporales</taxon>
        <taxon>Pleosporineae</taxon>
        <taxon>Phaeosphaeriaceae</taxon>
        <taxon>Ampelomyces</taxon>
    </lineage>
</organism>
<evidence type="ECO:0000313" key="2">
    <source>
        <dbReference type="Proteomes" id="UP000800096"/>
    </source>
</evidence>
<name>A0A6A5R1T5_AMPQU</name>
<sequence>MHRDHPRLTRDQIVAIITDLYIFLSKFYIPDSAVRYPPPDRWLAKHHTRGDQGLWKAYCD</sequence>